<sequence length="41" mass="5141">MQLFFLHWSMWENHVIQFHYKSHLTPILFFLGIKSQTYFSH</sequence>
<proteinExistence type="predicted"/>
<evidence type="ECO:0000313" key="1">
    <source>
        <dbReference type="EMBL" id="MBW81716.1"/>
    </source>
</evidence>
<name>A0A2P2IKG0_RHIMU</name>
<protein>
    <submittedName>
        <fullName evidence="1">Uncharacterized protein</fullName>
    </submittedName>
</protein>
<accession>A0A2P2IKG0</accession>
<reference evidence="1" key="1">
    <citation type="submission" date="2018-02" db="EMBL/GenBank/DDBJ databases">
        <title>Rhizophora mucronata_Transcriptome.</title>
        <authorList>
            <person name="Meera S.P."/>
            <person name="Sreeshan A."/>
            <person name="Augustine A."/>
        </authorList>
    </citation>
    <scope>NUCLEOTIDE SEQUENCE</scope>
    <source>
        <tissue evidence="1">Leaf</tissue>
    </source>
</reference>
<dbReference type="EMBL" id="GGEC01001233">
    <property type="protein sequence ID" value="MBW81716.1"/>
    <property type="molecule type" value="Transcribed_RNA"/>
</dbReference>
<organism evidence="1">
    <name type="scientific">Rhizophora mucronata</name>
    <name type="common">Asiatic mangrove</name>
    <dbReference type="NCBI Taxonomy" id="61149"/>
    <lineage>
        <taxon>Eukaryota</taxon>
        <taxon>Viridiplantae</taxon>
        <taxon>Streptophyta</taxon>
        <taxon>Embryophyta</taxon>
        <taxon>Tracheophyta</taxon>
        <taxon>Spermatophyta</taxon>
        <taxon>Magnoliopsida</taxon>
        <taxon>eudicotyledons</taxon>
        <taxon>Gunneridae</taxon>
        <taxon>Pentapetalae</taxon>
        <taxon>rosids</taxon>
        <taxon>fabids</taxon>
        <taxon>Malpighiales</taxon>
        <taxon>Rhizophoraceae</taxon>
        <taxon>Rhizophora</taxon>
    </lineage>
</organism>
<dbReference type="AlphaFoldDB" id="A0A2P2IKG0"/>